<comment type="caution">
    <text evidence="1">The sequence shown here is derived from an EMBL/GenBank/DDBJ whole genome shotgun (WGS) entry which is preliminary data.</text>
</comment>
<dbReference type="OrthoDB" id="5297245at2"/>
<reference evidence="1 2" key="1">
    <citation type="submission" date="2016-10" db="EMBL/GenBank/DDBJ databases">
        <title>Comparative genome analysis of multiple Pseudomonas spp. focuses on biocontrol and plant growth promoting traits.</title>
        <authorList>
            <person name="Tao X.-Y."/>
            <person name="Taylor C.G."/>
        </authorList>
    </citation>
    <scope>NUCLEOTIDE SEQUENCE [LARGE SCALE GENOMIC DNA]</scope>
    <source>
        <strain evidence="1 2">39A2</strain>
    </source>
</reference>
<gene>
    <name evidence="1" type="ORF">BK665_04925</name>
</gene>
<protein>
    <recommendedName>
        <fullName evidence="3">BrnA antitoxin of type II toxin-antitoxin system</fullName>
    </recommendedName>
</protein>
<evidence type="ECO:0000313" key="1">
    <source>
        <dbReference type="EMBL" id="RON57450.1"/>
    </source>
</evidence>
<evidence type="ECO:0000313" key="2">
    <source>
        <dbReference type="Proteomes" id="UP000283627"/>
    </source>
</evidence>
<dbReference type="AlphaFoldDB" id="A0A423KQL1"/>
<dbReference type="RefSeq" id="WP_123403537.1">
    <property type="nucleotide sequence ID" value="NZ_MOBP01000003.1"/>
</dbReference>
<accession>A0A423KQL1</accession>
<dbReference type="Proteomes" id="UP000283627">
    <property type="component" value="Unassembled WGS sequence"/>
</dbReference>
<evidence type="ECO:0008006" key="3">
    <source>
        <dbReference type="Google" id="ProtNLM"/>
    </source>
</evidence>
<name>A0A423KQL1_9PSED</name>
<organism evidence="1 2">
    <name type="scientific">Pseudomonas frederiksbergensis</name>
    <dbReference type="NCBI Taxonomy" id="104087"/>
    <lineage>
        <taxon>Bacteria</taxon>
        <taxon>Pseudomonadati</taxon>
        <taxon>Pseudomonadota</taxon>
        <taxon>Gammaproteobacteria</taxon>
        <taxon>Pseudomonadales</taxon>
        <taxon>Pseudomonadaceae</taxon>
        <taxon>Pseudomonas</taxon>
    </lineage>
</organism>
<sequence length="111" mass="12148">MKDEYDFTHAKRGAVASGKGKTRITIMLDDAVIEAARGVAQNEGFGYQTVINNTLRQGLLHDRGHPAKADQQSATAHLKKGVTATDLKILEKKLADALSELHRVMEPDVRP</sequence>
<proteinExistence type="predicted"/>
<dbReference type="EMBL" id="MOBP01000003">
    <property type="protein sequence ID" value="RON57450.1"/>
    <property type="molecule type" value="Genomic_DNA"/>
</dbReference>